<dbReference type="STRING" id="767434.Fraau_3208"/>
<dbReference type="SUPFAM" id="SSF88713">
    <property type="entry name" value="Glycoside hydrolase/deacetylase"/>
    <property type="match status" value="1"/>
</dbReference>
<comment type="cofactor">
    <cofactor evidence="1">
        <name>Mg(2+)</name>
        <dbReference type="ChEBI" id="CHEBI:18420"/>
    </cofactor>
</comment>
<evidence type="ECO:0000313" key="7">
    <source>
        <dbReference type="Proteomes" id="UP000005234"/>
    </source>
</evidence>
<evidence type="ECO:0000256" key="5">
    <source>
        <dbReference type="ARBA" id="ARBA00023277"/>
    </source>
</evidence>
<evidence type="ECO:0000256" key="2">
    <source>
        <dbReference type="ARBA" id="ARBA00022723"/>
    </source>
</evidence>
<dbReference type="GO" id="GO:0046872">
    <property type="term" value="F:metal ion binding"/>
    <property type="evidence" value="ECO:0007669"/>
    <property type="project" value="UniProtKB-KW"/>
</dbReference>
<dbReference type="GO" id="GO:0019213">
    <property type="term" value="F:deacetylase activity"/>
    <property type="evidence" value="ECO:0007669"/>
    <property type="project" value="TreeGrafter"/>
</dbReference>
<keyword evidence="3" id="KW-0378">Hydrolase</keyword>
<dbReference type="Gene3D" id="3.20.20.370">
    <property type="entry name" value="Glycoside hydrolase/deacetylase"/>
    <property type="match status" value="1"/>
</dbReference>
<name>H8L1C3_FRAAD</name>
<dbReference type="GO" id="GO:0005975">
    <property type="term" value="P:carbohydrate metabolic process"/>
    <property type="evidence" value="ECO:0007669"/>
    <property type="project" value="InterPro"/>
</dbReference>
<dbReference type="InterPro" id="IPR006879">
    <property type="entry name" value="YdjC-like"/>
</dbReference>
<keyword evidence="5" id="KW-0119">Carbohydrate metabolism</keyword>
<organism evidence="6 7">
    <name type="scientific">Frateuria aurantia (strain ATCC 33424 / DSM 6220 / KCTC 2777 / LMG 1558 / NBRC 3245 / NCIMB 13370)</name>
    <name type="common">Acetobacter aurantius</name>
    <dbReference type="NCBI Taxonomy" id="767434"/>
    <lineage>
        <taxon>Bacteria</taxon>
        <taxon>Pseudomonadati</taxon>
        <taxon>Pseudomonadota</taxon>
        <taxon>Gammaproteobacteria</taxon>
        <taxon>Lysobacterales</taxon>
        <taxon>Rhodanobacteraceae</taxon>
        <taxon>Frateuria</taxon>
    </lineage>
</organism>
<dbReference type="EMBL" id="CP003350">
    <property type="protein sequence ID" value="AFC87531.1"/>
    <property type="molecule type" value="Genomic_DNA"/>
</dbReference>
<dbReference type="GO" id="GO:0016787">
    <property type="term" value="F:hydrolase activity"/>
    <property type="evidence" value="ECO:0007669"/>
    <property type="project" value="UniProtKB-KW"/>
</dbReference>
<reference evidence="6" key="1">
    <citation type="submission" date="2012-02" db="EMBL/GenBank/DDBJ databases">
        <title>The complete genome of Frateuria aurantia DSM 6220.</title>
        <authorList>
            <consortium name="US DOE Joint Genome Institute (JGI-PGF)"/>
            <person name="Lucas S."/>
            <person name="Copeland A."/>
            <person name="Lapidus A."/>
            <person name="Glavina del Rio T."/>
            <person name="Dalin E."/>
            <person name="Tice H."/>
            <person name="Bruce D."/>
            <person name="Goodwin L."/>
            <person name="Pitluck S."/>
            <person name="Peters L."/>
            <person name="Ovchinnikova G."/>
            <person name="Teshima H."/>
            <person name="Kyrpides N."/>
            <person name="Mavromatis K."/>
            <person name="Ivanova N."/>
            <person name="Brettin T."/>
            <person name="Detter J.C."/>
            <person name="Han C."/>
            <person name="Larimer F."/>
            <person name="Land M."/>
            <person name="Hauser L."/>
            <person name="Markowitz V."/>
            <person name="Cheng J.-F."/>
            <person name="Hugenholtz P."/>
            <person name="Woyke T."/>
            <person name="Wu D."/>
            <person name="Brambilla E."/>
            <person name="Klenk H.-P."/>
            <person name="Eisen J.A."/>
        </authorList>
    </citation>
    <scope>NUCLEOTIDE SEQUENCE</scope>
    <source>
        <strain evidence="6">DSM 6220</strain>
    </source>
</reference>
<dbReference type="InterPro" id="IPR011330">
    <property type="entry name" value="Glyco_hydro/deAcase_b/a-brl"/>
</dbReference>
<dbReference type="KEGG" id="fau:Fraau_3208"/>
<dbReference type="InterPro" id="IPR017836">
    <property type="entry name" value="Hopanoid_biosynth-assoc_HpnK"/>
</dbReference>
<keyword evidence="4" id="KW-0460">Magnesium</keyword>
<evidence type="ECO:0000256" key="3">
    <source>
        <dbReference type="ARBA" id="ARBA00022801"/>
    </source>
</evidence>
<accession>H8L1C3</accession>
<dbReference type="Pfam" id="PF04794">
    <property type="entry name" value="YdjC"/>
    <property type="match status" value="1"/>
</dbReference>
<gene>
    <name evidence="6" type="ordered locus">Fraau_3208</name>
</gene>
<protein>
    <submittedName>
        <fullName evidence="6">Hopanoid biosynthesis associated protein HpnK</fullName>
    </submittedName>
</protein>
<evidence type="ECO:0000256" key="4">
    <source>
        <dbReference type="ARBA" id="ARBA00022842"/>
    </source>
</evidence>
<dbReference type="PANTHER" id="PTHR31609">
    <property type="entry name" value="YDJC DEACETYLASE FAMILY MEMBER"/>
    <property type="match status" value="1"/>
</dbReference>
<sequence length="279" mass="30069">MSMKDAHAARPRLIVTADDFGLHEAVNDAVEQGCRNGVLRAASLMVAAPAAADAVARAKRLPELAVGLHLVLADGAPMLPPTQVPDLVGADGRFGSNMAKDGVKFFFLPHVRRQLEAEIRAQFEAFAGSGLVLDHVNAHKHFHLHPTVLSLILSIGRQHGLKAVRLPVEPSMPGWLKPWLNLMRWRLQCNGIAHNDHVFGISHSGGMDETTVLEIIDTLPAGVSEMYLHPAARNQLTPSMAEYRHTDELAALISPAVGARVAERCELLSGFGGLQAARA</sequence>
<dbReference type="HOGENOM" id="CLU_064244_2_0_6"/>
<evidence type="ECO:0000313" key="6">
    <source>
        <dbReference type="EMBL" id="AFC87531.1"/>
    </source>
</evidence>
<keyword evidence="7" id="KW-1185">Reference proteome</keyword>
<dbReference type="NCBIfam" id="TIGR03473">
    <property type="entry name" value="HpnK"/>
    <property type="match status" value="1"/>
</dbReference>
<dbReference type="Proteomes" id="UP000005234">
    <property type="component" value="Chromosome"/>
</dbReference>
<dbReference type="eggNOG" id="COG3394">
    <property type="taxonomic scope" value="Bacteria"/>
</dbReference>
<proteinExistence type="predicted"/>
<evidence type="ECO:0000256" key="1">
    <source>
        <dbReference type="ARBA" id="ARBA00001946"/>
    </source>
</evidence>
<keyword evidence="2" id="KW-0479">Metal-binding</keyword>
<dbReference type="RefSeq" id="WP_014404533.1">
    <property type="nucleotide sequence ID" value="NC_017033.1"/>
</dbReference>
<dbReference type="PANTHER" id="PTHR31609:SF1">
    <property type="entry name" value="CARBOHYDRATE DEACETYLASE"/>
    <property type="match status" value="1"/>
</dbReference>
<dbReference type="AlphaFoldDB" id="H8L1C3"/>